<evidence type="ECO:0000256" key="1">
    <source>
        <dbReference type="ARBA" id="ARBA00011975"/>
    </source>
</evidence>
<name>A0A8J3IQA3_9CHLR</name>
<dbReference type="PANTHER" id="PTHR10629:SF52">
    <property type="entry name" value="DNA (CYTOSINE-5)-METHYLTRANSFERASE 1"/>
    <property type="match status" value="1"/>
</dbReference>
<proteinExistence type="inferred from homology"/>
<dbReference type="InterPro" id="IPR001525">
    <property type="entry name" value="C5_MeTfrase"/>
</dbReference>
<dbReference type="AlphaFoldDB" id="A0A8J3IQA3"/>
<dbReference type="RefSeq" id="WP_220207165.1">
    <property type="nucleotide sequence ID" value="NZ_BNJK01000001.1"/>
</dbReference>
<feature type="active site" evidence="6">
    <location>
        <position position="81"/>
    </location>
</feature>
<keyword evidence="8" id="KW-1185">Reference proteome</keyword>
<evidence type="ECO:0000256" key="5">
    <source>
        <dbReference type="ARBA" id="ARBA00022747"/>
    </source>
</evidence>
<keyword evidence="3 6" id="KW-0808">Transferase</keyword>
<keyword evidence="4 6" id="KW-0949">S-adenosyl-L-methionine</keyword>
<dbReference type="GO" id="GO:0003886">
    <property type="term" value="F:DNA (cytosine-5-)-methyltransferase activity"/>
    <property type="evidence" value="ECO:0007669"/>
    <property type="project" value="UniProtKB-EC"/>
</dbReference>
<dbReference type="Gene3D" id="3.90.120.10">
    <property type="entry name" value="DNA Methylase, subunit A, domain 2"/>
    <property type="match status" value="1"/>
</dbReference>
<dbReference type="Proteomes" id="UP000597444">
    <property type="component" value="Unassembled WGS sequence"/>
</dbReference>
<dbReference type="SUPFAM" id="SSF53335">
    <property type="entry name" value="S-adenosyl-L-methionine-dependent methyltransferases"/>
    <property type="match status" value="1"/>
</dbReference>
<dbReference type="InterPro" id="IPR029063">
    <property type="entry name" value="SAM-dependent_MTases_sf"/>
</dbReference>
<evidence type="ECO:0000313" key="7">
    <source>
        <dbReference type="EMBL" id="GHO96545.1"/>
    </source>
</evidence>
<accession>A0A8J3IQA3</accession>
<keyword evidence="5" id="KW-0680">Restriction system</keyword>
<comment type="caution">
    <text evidence="7">The sequence shown here is derived from an EMBL/GenBank/DDBJ whole genome shotgun (WGS) entry which is preliminary data.</text>
</comment>
<evidence type="ECO:0000256" key="2">
    <source>
        <dbReference type="ARBA" id="ARBA00022603"/>
    </source>
</evidence>
<keyword evidence="2 6" id="KW-0489">Methyltransferase</keyword>
<comment type="similarity">
    <text evidence="6">Belongs to the class I-like SAM-binding methyltransferase superfamily. C5-methyltransferase family.</text>
</comment>
<evidence type="ECO:0000313" key="8">
    <source>
        <dbReference type="Proteomes" id="UP000597444"/>
    </source>
</evidence>
<dbReference type="EC" id="2.1.1.37" evidence="1"/>
<evidence type="ECO:0000256" key="4">
    <source>
        <dbReference type="ARBA" id="ARBA00022691"/>
    </source>
</evidence>
<dbReference type="GO" id="GO:0044027">
    <property type="term" value="P:negative regulation of gene expression via chromosomal CpG island methylation"/>
    <property type="evidence" value="ECO:0007669"/>
    <property type="project" value="TreeGrafter"/>
</dbReference>
<dbReference type="GO" id="GO:0009307">
    <property type="term" value="P:DNA restriction-modification system"/>
    <property type="evidence" value="ECO:0007669"/>
    <property type="project" value="UniProtKB-KW"/>
</dbReference>
<sequence length="353" mass="40256">MDIASFSHVSAHLFAGCGGDLSGLKRAGWQPRLAVEVDAHRCRTLRHNHPGLKVVEGPIQRLTLVDYPGEPLPFFFLTFPCDHYTVAANVHGTWTGDSLYLEALREVILHMPELVCVENVWGMRKFKRVMETFRALPLYHCTELVGYGEDFTLQRKKRLFLLLHRQPFAFPPLDHYAPASRPTERLADYLEASLPPPAIPPYIYRRLDGGYRDRPIIYHPERTAPVNLFTNYGRDRSLFLVTDPRCPRGVRPFHVREIANLHGFASSYQFLGPLGACYDMVIDSVMPPMAHAIGQAANDYFRAIPRLAEIPRALGVRSVLSQRRREAELEEAREVLVAPEPLDPQTTRQLILW</sequence>
<dbReference type="GO" id="GO:0003677">
    <property type="term" value="F:DNA binding"/>
    <property type="evidence" value="ECO:0007669"/>
    <property type="project" value="TreeGrafter"/>
</dbReference>
<dbReference type="PROSITE" id="PS51679">
    <property type="entry name" value="SAM_MT_C5"/>
    <property type="match status" value="1"/>
</dbReference>
<dbReference type="EMBL" id="BNJK01000001">
    <property type="protein sequence ID" value="GHO96545.1"/>
    <property type="molecule type" value="Genomic_DNA"/>
</dbReference>
<evidence type="ECO:0000256" key="6">
    <source>
        <dbReference type="PROSITE-ProRule" id="PRU01016"/>
    </source>
</evidence>
<dbReference type="InterPro" id="IPR050390">
    <property type="entry name" value="C5-Methyltransferase"/>
</dbReference>
<dbReference type="Pfam" id="PF00145">
    <property type="entry name" value="DNA_methylase"/>
    <property type="match status" value="1"/>
</dbReference>
<protein>
    <recommendedName>
        <fullName evidence="1">DNA (cytosine-5-)-methyltransferase</fullName>
        <ecNumber evidence="1">2.1.1.37</ecNumber>
    </recommendedName>
</protein>
<dbReference type="PANTHER" id="PTHR10629">
    <property type="entry name" value="CYTOSINE-SPECIFIC METHYLTRANSFERASE"/>
    <property type="match status" value="1"/>
</dbReference>
<reference evidence="7" key="1">
    <citation type="submission" date="2020-10" db="EMBL/GenBank/DDBJ databases">
        <title>Taxonomic study of unclassified bacteria belonging to the class Ktedonobacteria.</title>
        <authorList>
            <person name="Yabe S."/>
            <person name="Wang C.M."/>
            <person name="Zheng Y."/>
            <person name="Sakai Y."/>
            <person name="Cavaletti L."/>
            <person name="Monciardini P."/>
            <person name="Donadio S."/>
        </authorList>
    </citation>
    <scope>NUCLEOTIDE SEQUENCE</scope>
    <source>
        <strain evidence="7">ID150040</strain>
    </source>
</reference>
<organism evidence="7 8">
    <name type="scientific">Reticulibacter mediterranei</name>
    <dbReference type="NCBI Taxonomy" id="2778369"/>
    <lineage>
        <taxon>Bacteria</taxon>
        <taxon>Bacillati</taxon>
        <taxon>Chloroflexota</taxon>
        <taxon>Ktedonobacteria</taxon>
        <taxon>Ktedonobacterales</taxon>
        <taxon>Reticulibacteraceae</taxon>
        <taxon>Reticulibacter</taxon>
    </lineage>
</organism>
<dbReference type="Gene3D" id="3.40.50.150">
    <property type="entry name" value="Vaccinia Virus protein VP39"/>
    <property type="match status" value="1"/>
</dbReference>
<gene>
    <name evidence="7" type="ORF">KSF_065930</name>
</gene>
<dbReference type="GO" id="GO:0032259">
    <property type="term" value="P:methylation"/>
    <property type="evidence" value="ECO:0007669"/>
    <property type="project" value="UniProtKB-KW"/>
</dbReference>
<evidence type="ECO:0000256" key="3">
    <source>
        <dbReference type="ARBA" id="ARBA00022679"/>
    </source>
</evidence>